<dbReference type="AlphaFoldDB" id="A0A9N9B0Q3"/>
<accession>A0A9N9B0Q3</accession>
<sequence length="287" mass="32742">MILPDDMVLSKPPPQPDFATRDNEDESSISVDDVDEEEILQLDVVTDFMSTKNDVTDIVDINISQLAKSTKNKEKLTALKRATLRYCISGLIDLLAHMRNWFSANDLEFMKKDFKPIIKPPDFEEEVDVFITEVEKAENAMLVRFMSNLGIDLGEWEFSAYATPAKAIEDRCRFARINQFILNGMLKLDLSDEQTKIVKVPFLQIAGAYGQVLLEDLVNGFYVVIPGLSFELPTKLSQIQKLRPAETYEEIGNMLDGLDYGPNKLDRNHGGRQKQKLHLSYQLKFKK</sequence>
<reference evidence="2" key="1">
    <citation type="submission" date="2021-06" db="EMBL/GenBank/DDBJ databases">
        <authorList>
            <person name="Kallberg Y."/>
            <person name="Tangrot J."/>
            <person name="Rosling A."/>
        </authorList>
    </citation>
    <scope>NUCLEOTIDE SEQUENCE</scope>
    <source>
        <strain evidence="2">IN212</strain>
    </source>
</reference>
<dbReference type="Proteomes" id="UP000789396">
    <property type="component" value="Unassembled WGS sequence"/>
</dbReference>
<proteinExistence type="predicted"/>
<evidence type="ECO:0000313" key="2">
    <source>
        <dbReference type="EMBL" id="CAG8549378.1"/>
    </source>
</evidence>
<comment type="caution">
    <text evidence="2">The sequence shown here is derived from an EMBL/GenBank/DDBJ whole genome shotgun (WGS) entry which is preliminary data.</text>
</comment>
<evidence type="ECO:0000313" key="3">
    <source>
        <dbReference type="Proteomes" id="UP000789396"/>
    </source>
</evidence>
<organism evidence="2 3">
    <name type="scientific">Racocetra fulgida</name>
    <dbReference type="NCBI Taxonomy" id="60492"/>
    <lineage>
        <taxon>Eukaryota</taxon>
        <taxon>Fungi</taxon>
        <taxon>Fungi incertae sedis</taxon>
        <taxon>Mucoromycota</taxon>
        <taxon>Glomeromycotina</taxon>
        <taxon>Glomeromycetes</taxon>
        <taxon>Diversisporales</taxon>
        <taxon>Gigasporaceae</taxon>
        <taxon>Racocetra</taxon>
    </lineage>
</organism>
<feature type="region of interest" description="Disordered" evidence="1">
    <location>
        <begin position="1"/>
        <end position="30"/>
    </location>
</feature>
<dbReference type="EMBL" id="CAJVPZ010004635">
    <property type="protein sequence ID" value="CAG8549378.1"/>
    <property type="molecule type" value="Genomic_DNA"/>
</dbReference>
<name>A0A9N9B0Q3_9GLOM</name>
<evidence type="ECO:0000256" key="1">
    <source>
        <dbReference type="SAM" id="MobiDB-lite"/>
    </source>
</evidence>
<keyword evidence="3" id="KW-1185">Reference proteome</keyword>
<dbReference type="OrthoDB" id="2439721at2759"/>
<protein>
    <submittedName>
        <fullName evidence="2">9844_t:CDS:1</fullName>
    </submittedName>
</protein>
<gene>
    <name evidence="2" type="ORF">RFULGI_LOCUS4580</name>
</gene>